<evidence type="ECO:0000256" key="4">
    <source>
        <dbReference type="ARBA" id="ARBA00022695"/>
    </source>
</evidence>
<protein>
    <submittedName>
        <fullName evidence="9">DUF4433 domain-containing protein</fullName>
    </submittedName>
</protein>
<sequence>MIFKWLKKLFGLYDSSPTEIPANGELKPSASKSLYDELDKRKEHVKQNRDKLKQSPIDWYSLNTPSQKDELQTRVFSPRKFENIPSLQTLKDERLRKEAHELKVREERTKSLLDKLETLIAQRKFQEAKQIMDEITHEIVRIKDSVLRKRYTDIQKSLSELERELEHERLVKLAEEQKRKEEEERKKREREEKERVENEKRIAEERIRKQQEANRLAEEARKKEQAELAEKERLEVLSTERKENWSDFKQILDNNGIRYLYHFTDRRNIPSIKRHGGLFSWQYCDTHGITIPSPGGIGFGRNLDLRYGLEDYVRLSFCKEHPMKYIAMKDGRIQNPVVLLIDIEVAYLKGTLFSDMNATKTGHKTGGALNDLSKVRFDIVKLPNHFNLEEPEKSFYQAEILVKTFIPKRYIVNLDNF</sequence>
<evidence type="ECO:0000256" key="2">
    <source>
        <dbReference type="ARBA" id="ARBA00022676"/>
    </source>
</evidence>
<dbReference type="InterPro" id="IPR029494">
    <property type="entry name" value="DarT"/>
</dbReference>
<dbReference type="PROSITE" id="PS52018">
    <property type="entry name" value="DART"/>
    <property type="match status" value="1"/>
</dbReference>
<dbReference type="EMBL" id="JACJJW010000017">
    <property type="protein sequence ID" value="MBM6758534.1"/>
    <property type="molecule type" value="Genomic_DNA"/>
</dbReference>
<comment type="caution">
    <text evidence="6">Lacks conserved residue(s) required for the propagation of feature annotation.</text>
</comment>
<evidence type="ECO:0000256" key="6">
    <source>
        <dbReference type="PROSITE-ProRule" id="PRU01362"/>
    </source>
</evidence>
<name>A0ABS2EWB5_9BACE</name>
<evidence type="ECO:0000256" key="1">
    <source>
        <dbReference type="ARBA" id="ARBA00022649"/>
    </source>
</evidence>
<feature type="active site" evidence="6">
    <location>
        <position position="399"/>
    </location>
</feature>
<proteinExistence type="inferred from homology"/>
<evidence type="ECO:0000256" key="5">
    <source>
        <dbReference type="ARBA" id="ARBA00023125"/>
    </source>
</evidence>
<keyword evidence="1 6" id="KW-1277">Toxin-antitoxin system</keyword>
<gene>
    <name evidence="9" type="ORF">H6A31_07555</name>
</gene>
<dbReference type="Proteomes" id="UP000703295">
    <property type="component" value="Unassembled WGS sequence"/>
</dbReference>
<dbReference type="Pfam" id="PF14487">
    <property type="entry name" value="DarT"/>
    <property type="match status" value="1"/>
</dbReference>
<evidence type="ECO:0000313" key="9">
    <source>
        <dbReference type="EMBL" id="MBM6758534.1"/>
    </source>
</evidence>
<comment type="caution">
    <text evidence="9">The sequence shown here is derived from an EMBL/GenBank/DDBJ whole genome shotgun (WGS) entry which is preliminary data.</text>
</comment>
<evidence type="ECO:0000256" key="7">
    <source>
        <dbReference type="SAM" id="MobiDB-lite"/>
    </source>
</evidence>
<evidence type="ECO:0000259" key="8">
    <source>
        <dbReference type="PROSITE" id="PS52018"/>
    </source>
</evidence>
<comment type="catalytic activity">
    <reaction evidence="6">
        <text>a thymidine in DNA + NAD(+) = an N-(ADP-alpha-D-ribosyl)-thymidine in DNA + nicotinamide + H(+)</text>
        <dbReference type="Rhea" id="RHEA:71651"/>
        <dbReference type="Rhea" id="RHEA-COMP:13556"/>
        <dbReference type="Rhea" id="RHEA-COMP:18051"/>
        <dbReference type="ChEBI" id="CHEBI:15378"/>
        <dbReference type="ChEBI" id="CHEBI:17154"/>
        <dbReference type="ChEBI" id="CHEBI:57540"/>
        <dbReference type="ChEBI" id="CHEBI:137386"/>
        <dbReference type="ChEBI" id="CHEBI:191199"/>
    </reaction>
</comment>
<keyword evidence="2 6" id="KW-0328">Glycosyltransferase</keyword>
<organism evidence="9 10">
    <name type="scientific">Bacteroides mediterraneensis</name>
    <dbReference type="NCBI Taxonomy" id="1841856"/>
    <lineage>
        <taxon>Bacteria</taxon>
        <taxon>Pseudomonadati</taxon>
        <taxon>Bacteroidota</taxon>
        <taxon>Bacteroidia</taxon>
        <taxon>Bacteroidales</taxon>
        <taxon>Bacteroidaceae</taxon>
        <taxon>Bacteroides</taxon>
    </lineage>
</organism>
<comment type="similarity">
    <text evidence="6">Belongs to the DarT ADP-ribosyltransferase family.</text>
</comment>
<feature type="region of interest" description="Disordered" evidence="7">
    <location>
        <begin position="177"/>
        <end position="199"/>
    </location>
</feature>
<keyword evidence="3 6" id="KW-0808">Transferase</keyword>
<keyword evidence="10" id="KW-1185">Reference proteome</keyword>
<accession>A0ABS2EWB5</accession>
<dbReference type="RefSeq" id="WP_204475714.1">
    <property type="nucleotide sequence ID" value="NZ_JACJJW010000017.1"/>
</dbReference>
<feature type="binding site" evidence="6">
    <location>
        <begin position="262"/>
        <end position="264"/>
    </location>
    <ligand>
        <name>NAD(+)</name>
        <dbReference type="ChEBI" id="CHEBI:57540"/>
    </ligand>
</feature>
<keyword evidence="4 6" id="KW-0548">Nucleotidyltransferase</keyword>
<evidence type="ECO:0000313" key="10">
    <source>
        <dbReference type="Proteomes" id="UP000703295"/>
    </source>
</evidence>
<feature type="active site" description="Proton acceptor" evidence="6">
    <location>
        <position position="306"/>
    </location>
</feature>
<keyword evidence="5 6" id="KW-0238">DNA-binding</keyword>
<evidence type="ECO:0000256" key="3">
    <source>
        <dbReference type="ARBA" id="ARBA00022679"/>
    </source>
</evidence>
<feature type="binding site" evidence="6">
    <location>
        <position position="306"/>
    </location>
    <ligand>
        <name>NAD(+)</name>
        <dbReference type="ChEBI" id="CHEBI:57540"/>
    </ligand>
</feature>
<feature type="domain" description="DarT" evidence="8">
    <location>
        <begin position="258"/>
        <end position="417"/>
    </location>
</feature>
<reference evidence="9 10" key="1">
    <citation type="journal article" date="2021" name="Sci. Rep.">
        <title>The distribution of antibiotic resistance genes in chicken gut microbiota commensals.</title>
        <authorList>
            <person name="Juricova H."/>
            <person name="Matiasovicova J."/>
            <person name="Kubasova T."/>
            <person name="Cejkova D."/>
            <person name="Rychlik I."/>
        </authorList>
    </citation>
    <scope>NUCLEOTIDE SEQUENCE [LARGE SCALE GENOMIC DNA]</scope>
    <source>
        <strain evidence="9 10">An801</strain>
    </source>
</reference>